<protein>
    <submittedName>
        <fullName evidence="1">TDRD6 protein</fullName>
    </submittedName>
</protein>
<dbReference type="EMBL" id="VYZB01000672">
    <property type="protein sequence ID" value="NWS76031.1"/>
    <property type="molecule type" value="Genomic_DNA"/>
</dbReference>
<accession>A0A7K5I343</accession>
<feature type="non-terminal residue" evidence="1">
    <location>
        <position position="54"/>
    </location>
</feature>
<dbReference type="AlphaFoldDB" id="A0A7K5I343"/>
<keyword evidence="2" id="KW-1185">Reference proteome</keyword>
<gene>
    <name evidence="1" type="primary">Tdrd6</name>
    <name evidence="1" type="ORF">CROSUL_R08751</name>
</gene>
<comment type="caution">
    <text evidence="1">The sequence shown here is derived from an EMBL/GenBank/DDBJ whole genome shotgun (WGS) entry which is preliminary data.</text>
</comment>
<name>A0A7K5I343_CROSL</name>
<evidence type="ECO:0000313" key="1">
    <source>
        <dbReference type="EMBL" id="NWS76031.1"/>
    </source>
</evidence>
<feature type="non-terminal residue" evidence="1">
    <location>
        <position position="1"/>
    </location>
</feature>
<organism evidence="1 2">
    <name type="scientific">Crotophaga sulcirostris</name>
    <name type="common">Groove-billed ani</name>
    <dbReference type="NCBI Taxonomy" id="33598"/>
    <lineage>
        <taxon>Eukaryota</taxon>
        <taxon>Metazoa</taxon>
        <taxon>Chordata</taxon>
        <taxon>Craniata</taxon>
        <taxon>Vertebrata</taxon>
        <taxon>Euteleostomi</taxon>
        <taxon>Archelosauria</taxon>
        <taxon>Archosauria</taxon>
        <taxon>Dinosauria</taxon>
        <taxon>Saurischia</taxon>
        <taxon>Theropoda</taxon>
        <taxon>Coelurosauria</taxon>
        <taxon>Aves</taxon>
        <taxon>Neognathae</taxon>
        <taxon>Neoaves</taxon>
        <taxon>Otidimorphae</taxon>
        <taxon>Cuculiformes</taxon>
        <taxon>Crotophagidae</taxon>
        <taxon>Crotophaga</taxon>
    </lineage>
</organism>
<evidence type="ECO:0000313" key="2">
    <source>
        <dbReference type="Proteomes" id="UP000549499"/>
    </source>
</evidence>
<proteinExistence type="predicted"/>
<dbReference type="OrthoDB" id="9226661at2759"/>
<reference evidence="1 2" key="1">
    <citation type="submission" date="2019-09" db="EMBL/GenBank/DDBJ databases">
        <title>Bird 10,000 Genomes (B10K) Project - Family phase.</title>
        <authorList>
            <person name="Zhang G."/>
        </authorList>
    </citation>
    <scope>NUCLEOTIDE SEQUENCE [LARGE SCALE GENOMIC DNA]</scope>
    <source>
        <strain evidence="1">B10K-DU-003-44</strain>
        <tissue evidence="1">Muscle</tissue>
    </source>
</reference>
<sequence>LKGFAVGSKCMVWTSLKWCEARILEISERGTRVFNLSSGSEEMVDPENVWNGIP</sequence>
<dbReference type="Proteomes" id="UP000549499">
    <property type="component" value="Unassembled WGS sequence"/>
</dbReference>